<evidence type="ECO:0000256" key="1">
    <source>
        <dbReference type="SAM" id="SignalP"/>
    </source>
</evidence>
<evidence type="ECO:0000313" key="3">
    <source>
        <dbReference type="EMBL" id="KAA1123866.1"/>
    </source>
</evidence>
<proteinExistence type="predicted"/>
<comment type="caution">
    <text evidence="3">The sequence shown here is derived from an EMBL/GenBank/DDBJ whole genome shotgun (WGS) entry which is preliminary data.</text>
</comment>
<evidence type="ECO:0000313" key="5">
    <source>
        <dbReference type="Proteomes" id="UP000325313"/>
    </source>
</evidence>
<gene>
    <name evidence="2" type="ORF">PGT21_006115</name>
    <name evidence="3" type="ORF">PGTUg99_027399</name>
</gene>
<dbReference type="EMBL" id="VDEP01000206">
    <property type="protein sequence ID" value="KAA1123866.1"/>
    <property type="molecule type" value="Genomic_DNA"/>
</dbReference>
<evidence type="ECO:0000313" key="4">
    <source>
        <dbReference type="Proteomes" id="UP000324748"/>
    </source>
</evidence>
<keyword evidence="4" id="KW-1185">Reference proteome</keyword>
<sequence>MLVQALLTLLVLQGIIGSPAPIKELRPRADDPDSGKGWYKPDPVKWMPPCRWEGQHCQP</sequence>
<dbReference type="EMBL" id="VSWC01000016">
    <property type="protein sequence ID" value="KAA1111606.1"/>
    <property type="molecule type" value="Genomic_DNA"/>
</dbReference>
<protein>
    <submittedName>
        <fullName evidence="3">Uncharacterized protein</fullName>
    </submittedName>
</protein>
<evidence type="ECO:0000313" key="2">
    <source>
        <dbReference type="EMBL" id="KAA1111606.1"/>
    </source>
</evidence>
<feature type="signal peptide" evidence="1">
    <location>
        <begin position="1"/>
        <end position="17"/>
    </location>
</feature>
<dbReference type="Proteomes" id="UP000325313">
    <property type="component" value="Unassembled WGS sequence"/>
</dbReference>
<organism evidence="3 5">
    <name type="scientific">Puccinia graminis f. sp. tritici</name>
    <dbReference type="NCBI Taxonomy" id="56615"/>
    <lineage>
        <taxon>Eukaryota</taxon>
        <taxon>Fungi</taxon>
        <taxon>Dikarya</taxon>
        <taxon>Basidiomycota</taxon>
        <taxon>Pucciniomycotina</taxon>
        <taxon>Pucciniomycetes</taxon>
        <taxon>Pucciniales</taxon>
        <taxon>Pucciniaceae</taxon>
        <taxon>Puccinia</taxon>
    </lineage>
</organism>
<accession>A0A5B0RDJ3</accession>
<dbReference type="AlphaFoldDB" id="A0A5B0RDJ3"/>
<feature type="chain" id="PRO_5036138131" evidence="1">
    <location>
        <begin position="18"/>
        <end position="59"/>
    </location>
</feature>
<dbReference type="Proteomes" id="UP000324748">
    <property type="component" value="Unassembled WGS sequence"/>
</dbReference>
<keyword evidence="1" id="KW-0732">Signal</keyword>
<name>A0A5B0RDJ3_PUCGR</name>
<reference evidence="4 5" key="1">
    <citation type="submission" date="2019-05" db="EMBL/GenBank/DDBJ databases">
        <title>Emergence of the Ug99 lineage of the wheat stem rust pathogen through somatic hybridization.</title>
        <authorList>
            <person name="Li F."/>
            <person name="Upadhyaya N.M."/>
            <person name="Sperschneider J."/>
            <person name="Matny O."/>
            <person name="Nguyen-Phuc H."/>
            <person name="Mago R."/>
            <person name="Raley C."/>
            <person name="Miller M.E."/>
            <person name="Silverstein K.A.T."/>
            <person name="Henningsen E."/>
            <person name="Hirsch C.D."/>
            <person name="Visser B."/>
            <person name="Pretorius Z.A."/>
            <person name="Steffenson B.J."/>
            <person name="Schwessinger B."/>
            <person name="Dodds P.N."/>
            <person name="Figueroa M."/>
        </authorList>
    </citation>
    <scope>NUCLEOTIDE SEQUENCE [LARGE SCALE GENOMIC DNA]</scope>
    <source>
        <strain evidence="2">21-0</strain>
        <strain evidence="3 5">Ug99</strain>
    </source>
</reference>